<gene>
    <name evidence="6" type="primary">T04A11.3</name>
    <name evidence="6" type="ORF">T11_13716</name>
</gene>
<dbReference type="PANTHER" id="PTHR44170">
    <property type="entry name" value="PROTEIN SIDEKICK"/>
    <property type="match status" value="1"/>
</dbReference>
<dbReference type="OrthoDB" id="5843172at2759"/>
<name>A0A0V1GTV8_9BILA</name>
<dbReference type="SMART" id="SM00060">
    <property type="entry name" value="FN3"/>
    <property type="match status" value="1"/>
</dbReference>
<keyword evidence="2" id="KW-1015">Disulfide bond</keyword>
<feature type="domain" description="Ig-like" evidence="4">
    <location>
        <begin position="1"/>
        <end position="73"/>
    </location>
</feature>
<dbReference type="CDD" id="cd00063">
    <property type="entry name" value="FN3"/>
    <property type="match status" value="1"/>
</dbReference>
<dbReference type="EMBL" id="JYDP01000305">
    <property type="protein sequence ID" value="KRZ01300.1"/>
    <property type="molecule type" value="Genomic_DNA"/>
</dbReference>
<dbReference type="GO" id="GO:0007420">
    <property type="term" value="P:brain development"/>
    <property type="evidence" value="ECO:0007669"/>
    <property type="project" value="TreeGrafter"/>
</dbReference>
<dbReference type="PANTHER" id="PTHR44170:SF58">
    <property type="entry name" value="PROTEIN TURTLE HOMOLOG A-LIKE ISOFORM X1"/>
    <property type="match status" value="1"/>
</dbReference>
<dbReference type="InterPro" id="IPR003961">
    <property type="entry name" value="FN3_dom"/>
</dbReference>
<keyword evidence="7" id="KW-1185">Reference proteome</keyword>
<keyword evidence="1" id="KW-0677">Repeat</keyword>
<dbReference type="GO" id="GO:0098632">
    <property type="term" value="F:cell-cell adhesion mediator activity"/>
    <property type="evidence" value="ECO:0007669"/>
    <property type="project" value="TreeGrafter"/>
</dbReference>
<comment type="caution">
    <text evidence="6">The sequence shown here is derived from an EMBL/GenBank/DDBJ whole genome shotgun (WGS) entry which is preliminary data.</text>
</comment>
<protein>
    <submittedName>
        <fullName evidence="6">Ig-like and fibronectin type-III domain-containing protein T04A11.3</fullName>
    </submittedName>
</protein>
<feature type="non-terminal residue" evidence="6">
    <location>
        <position position="409"/>
    </location>
</feature>
<keyword evidence="3" id="KW-1133">Transmembrane helix</keyword>
<dbReference type="InterPro" id="IPR036179">
    <property type="entry name" value="Ig-like_dom_sf"/>
</dbReference>
<dbReference type="InterPro" id="IPR036116">
    <property type="entry name" value="FN3_sf"/>
</dbReference>
<proteinExistence type="predicted"/>
<dbReference type="AlphaFoldDB" id="A0A0V1GTV8"/>
<dbReference type="Proteomes" id="UP000055024">
    <property type="component" value="Unassembled WGS sequence"/>
</dbReference>
<evidence type="ECO:0000256" key="2">
    <source>
        <dbReference type="ARBA" id="ARBA00023157"/>
    </source>
</evidence>
<feature type="transmembrane region" description="Helical" evidence="3">
    <location>
        <begin position="295"/>
        <end position="317"/>
    </location>
</feature>
<evidence type="ECO:0000259" key="5">
    <source>
        <dbReference type="PROSITE" id="PS50853"/>
    </source>
</evidence>
<dbReference type="InterPro" id="IPR002602">
    <property type="entry name" value="DB"/>
</dbReference>
<feature type="domain" description="Fibronectin type-III" evidence="5">
    <location>
        <begin position="185"/>
        <end position="277"/>
    </location>
</feature>
<dbReference type="GO" id="GO:0005886">
    <property type="term" value="C:plasma membrane"/>
    <property type="evidence" value="ECO:0007669"/>
    <property type="project" value="TreeGrafter"/>
</dbReference>
<dbReference type="Pfam" id="PF01682">
    <property type="entry name" value="DB"/>
    <property type="match status" value="1"/>
</dbReference>
<sequence length="409" mass="45401">MMTVQWVHEHNSSERTIVLPESGRYAYITDNSDSPFSFNVSLMISKVKESDAGFYSCLACNEIDCAKATAYLIVETLVMPSEPKTLLSCCQEKHVQEECLSACTVDIDVSVYVKNPHCMNEFPKLLQCAKDGMDHRSCCFAAEVPNKCLAYCHQSEEVPPHLDCLKFTSEILYCVQEGHRAMPAPPTNVHVDPVPGSGVSLNVSWLAAPKNYKMATTYIVYYQQVGAEHFSKVRTEQPFAILSNLNVSSMYAISVIAANHNGFSSFSPTVSYHFPNADHWDYIASSDGNHLSSAGVLFIVFFVLFLLFAVILSAVYFTRRPYLLPTFLLKLKKRPTNGATAGSVAFENPGYEREGQVRVLPGNGYSTETPAENPTTGWDRAELEAVREPAAPAATTVSEQDGMRYTRFR</sequence>
<dbReference type="Gene3D" id="2.60.40.10">
    <property type="entry name" value="Immunoglobulins"/>
    <property type="match status" value="2"/>
</dbReference>
<dbReference type="GO" id="GO:0030424">
    <property type="term" value="C:axon"/>
    <property type="evidence" value="ECO:0007669"/>
    <property type="project" value="TreeGrafter"/>
</dbReference>
<dbReference type="Pfam" id="PF00041">
    <property type="entry name" value="fn3"/>
    <property type="match status" value="1"/>
</dbReference>
<dbReference type="InterPro" id="IPR007110">
    <property type="entry name" value="Ig-like_dom"/>
</dbReference>
<keyword evidence="3" id="KW-0472">Membrane</keyword>
<dbReference type="STRING" id="268475.A0A0V1GTV8"/>
<accession>A0A0V1GTV8</accession>
<evidence type="ECO:0000259" key="4">
    <source>
        <dbReference type="PROSITE" id="PS50835"/>
    </source>
</evidence>
<evidence type="ECO:0000256" key="1">
    <source>
        <dbReference type="ARBA" id="ARBA00022737"/>
    </source>
</evidence>
<dbReference type="SUPFAM" id="SSF49265">
    <property type="entry name" value="Fibronectin type III"/>
    <property type="match status" value="1"/>
</dbReference>
<evidence type="ECO:0000313" key="6">
    <source>
        <dbReference type="EMBL" id="KRZ01300.1"/>
    </source>
</evidence>
<evidence type="ECO:0000313" key="7">
    <source>
        <dbReference type="Proteomes" id="UP000055024"/>
    </source>
</evidence>
<dbReference type="PROSITE" id="PS50835">
    <property type="entry name" value="IG_LIKE"/>
    <property type="match status" value="1"/>
</dbReference>
<dbReference type="PROSITE" id="PS50853">
    <property type="entry name" value="FN3"/>
    <property type="match status" value="1"/>
</dbReference>
<dbReference type="InterPro" id="IPR013783">
    <property type="entry name" value="Ig-like_fold"/>
</dbReference>
<dbReference type="SUPFAM" id="SSF48726">
    <property type="entry name" value="Immunoglobulin"/>
    <property type="match status" value="1"/>
</dbReference>
<evidence type="ECO:0000256" key="3">
    <source>
        <dbReference type="SAM" id="Phobius"/>
    </source>
</evidence>
<dbReference type="GO" id="GO:0007411">
    <property type="term" value="P:axon guidance"/>
    <property type="evidence" value="ECO:0007669"/>
    <property type="project" value="TreeGrafter"/>
</dbReference>
<organism evidence="6 7">
    <name type="scientific">Trichinella zimbabwensis</name>
    <dbReference type="NCBI Taxonomy" id="268475"/>
    <lineage>
        <taxon>Eukaryota</taxon>
        <taxon>Metazoa</taxon>
        <taxon>Ecdysozoa</taxon>
        <taxon>Nematoda</taxon>
        <taxon>Enoplea</taxon>
        <taxon>Dorylaimia</taxon>
        <taxon>Trichinellida</taxon>
        <taxon>Trichinellidae</taxon>
        <taxon>Trichinella</taxon>
    </lineage>
</organism>
<reference evidence="6 7" key="1">
    <citation type="submission" date="2015-01" db="EMBL/GenBank/DDBJ databases">
        <title>Evolution of Trichinella species and genotypes.</title>
        <authorList>
            <person name="Korhonen P.K."/>
            <person name="Edoardo P."/>
            <person name="Giuseppe L.R."/>
            <person name="Gasser R.B."/>
        </authorList>
    </citation>
    <scope>NUCLEOTIDE SEQUENCE [LARGE SCALE GENOMIC DNA]</scope>
    <source>
        <strain evidence="6">ISS1029</strain>
    </source>
</reference>
<keyword evidence="3" id="KW-0812">Transmembrane</keyword>